<dbReference type="GeneID" id="106473924"/>
<dbReference type="Pfam" id="PF10265">
    <property type="entry name" value="Miga"/>
    <property type="match status" value="1"/>
</dbReference>
<evidence type="ECO:0000256" key="5">
    <source>
        <dbReference type="ARBA" id="ARBA00022989"/>
    </source>
</evidence>
<evidence type="ECO:0000256" key="1">
    <source>
        <dbReference type="ARBA" id="ARBA00004294"/>
    </source>
</evidence>
<evidence type="ECO:0000313" key="9">
    <source>
        <dbReference type="RefSeq" id="XP_022235082.1"/>
    </source>
</evidence>
<keyword evidence="7" id="KW-0472">Membrane</keyword>
<evidence type="ECO:0000256" key="4">
    <source>
        <dbReference type="ARBA" id="ARBA00022787"/>
    </source>
</evidence>
<evidence type="ECO:0000313" key="8">
    <source>
        <dbReference type="Proteomes" id="UP000694941"/>
    </source>
</evidence>
<evidence type="ECO:0000256" key="6">
    <source>
        <dbReference type="ARBA" id="ARBA00023128"/>
    </source>
</evidence>
<keyword evidence="8" id="KW-1185">Reference proteome</keyword>
<gene>
    <name evidence="9" type="primary">LOC106473924</name>
</gene>
<evidence type="ECO:0000256" key="7">
    <source>
        <dbReference type="ARBA" id="ARBA00023136"/>
    </source>
</evidence>
<dbReference type="RefSeq" id="XP_022235082.1">
    <property type="nucleotide sequence ID" value="XM_022379374.1"/>
</dbReference>
<dbReference type="PANTHER" id="PTHR21508:SF5">
    <property type="entry name" value="MITOGUARDIN"/>
    <property type="match status" value="1"/>
</dbReference>
<reference evidence="9" key="1">
    <citation type="submission" date="2025-08" db="UniProtKB">
        <authorList>
            <consortium name="RefSeq"/>
        </authorList>
    </citation>
    <scope>IDENTIFICATION</scope>
    <source>
        <tissue evidence="9">Muscle</tissue>
    </source>
</reference>
<keyword evidence="5" id="KW-1133">Transmembrane helix</keyword>
<dbReference type="InterPro" id="IPR019392">
    <property type="entry name" value="Miga"/>
</dbReference>
<accession>A0ABM1RUM7</accession>
<sequence length="357" mass="41159">MYFDYSRNIRLDPDEGKFTHQLEKVVEEAYKLQELCSQLFLYESSVLFRADSVTSERPSEYYGDRRTLISASSVDSFVSAHSEVADISDFDEFLETSVDLQHLALYQTGLKQFESGSIPFRILRTETMNCQSDIEFLAKVHCLRLGFQYLLEKEDARTWFANAGGQLLNDILWFAERDPKDCLAAYDNLLDYVNDQKNWKQMEEELQGRGVKCLSFYDVVLDFILLDAFDDLENPPSSVLAVVQNRWLSSGFKETALATAVWSVLKAKRQMLKFPDGFIAHFYGVSEHLSPVLAWGFLGPNEQLKQVCLFFKDEVLGFLRDIFNFGIVRYTRVEDLAADIAQIAEERYDRACQRLSL</sequence>
<comment type="similarity">
    <text evidence="2">Belongs to the mitoguardin family.</text>
</comment>
<dbReference type="Proteomes" id="UP000694941">
    <property type="component" value="Unplaced"/>
</dbReference>
<organism evidence="8 9">
    <name type="scientific">Limulus polyphemus</name>
    <name type="common">Atlantic horseshoe crab</name>
    <dbReference type="NCBI Taxonomy" id="6850"/>
    <lineage>
        <taxon>Eukaryota</taxon>
        <taxon>Metazoa</taxon>
        <taxon>Ecdysozoa</taxon>
        <taxon>Arthropoda</taxon>
        <taxon>Chelicerata</taxon>
        <taxon>Merostomata</taxon>
        <taxon>Xiphosura</taxon>
        <taxon>Limulidae</taxon>
        <taxon>Limulus</taxon>
    </lineage>
</organism>
<evidence type="ECO:0000256" key="3">
    <source>
        <dbReference type="ARBA" id="ARBA00022692"/>
    </source>
</evidence>
<keyword evidence="3" id="KW-0812">Transmembrane</keyword>
<evidence type="ECO:0000256" key="2">
    <source>
        <dbReference type="ARBA" id="ARBA00008969"/>
    </source>
</evidence>
<keyword evidence="4" id="KW-1000">Mitochondrion outer membrane</keyword>
<dbReference type="PANTHER" id="PTHR21508">
    <property type="entry name" value="MITOGUARDIN"/>
    <property type="match status" value="1"/>
</dbReference>
<proteinExistence type="inferred from homology"/>
<keyword evidence="6" id="KW-0496">Mitochondrion</keyword>
<protein>
    <submittedName>
        <fullName evidence="9">Mitoguardin-like</fullName>
    </submittedName>
</protein>
<name>A0ABM1RUM7_LIMPO</name>
<comment type="subcellular location">
    <subcellularLocation>
        <location evidence="1">Mitochondrion outer membrane</location>
    </subcellularLocation>
</comment>